<protein>
    <recommendedName>
        <fullName evidence="3">Nudix hydrolase domain-containing protein</fullName>
    </recommendedName>
</protein>
<dbReference type="EMBL" id="JH767610">
    <property type="protein sequence ID" value="EON69303.1"/>
    <property type="molecule type" value="Genomic_DNA"/>
</dbReference>
<dbReference type="eggNOG" id="ENOG502SR0B">
    <property type="taxonomic scope" value="Eukaryota"/>
</dbReference>
<name>R7Z5B7_CONA1</name>
<dbReference type="PROSITE" id="PS51462">
    <property type="entry name" value="NUDIX"/>
    <property type="match status" value="1"/>
</dbReference>
<accession>R7Z5B7</accession>
<dbReference type="RefSeq" id="XP_007784620.1">
    <property type="nucleotide sequence ID" value="XM_007786430.1"/>
</dbReference>
<proteinExistence type="predicted"/>
<dbReference type="HOGENOM" id="CLU_106692_1_0_1"/>
<dbReference type="OMA" id="FRPWYKD"/>
<dbReference type="GO" id="GO:0016787">
    <property type="term" value="F:hydrolase activity"/>
    <property type="evidence" value="ECO:0007669"/>
    <property type="project" value="UniProtKB-KW"/>
</dbReference>
<gene>
    <name evidence="4" type="ORF">W97_08463</name>
</gene>
<evidence type="ECO:0000313" key="4">
    <source>
        <dbReference type="EMBL" id="EON69303.1"/>
    </source>
</evidence>
<dbReference type="STRING" id="1168221.R7Z5B7"/>
<comment type="cofactor">
    <cofactor evidence="1">
        <name>Mg(2+)</name>
        <dbReference type="ChEBI" id="CHEBI:18420"/>
    </cofactor>
</comment>
<dbReference type="GeneID" id="19905774"/>
<dbReference type="InterPro" id="IPR000086">
    <property type="entry name" value="NUDIX_hydrolase_dom"/>
</dbReference>
<dbReference type="SUPFAM" id="SSF55811">
    <property type="entry name" value="Nudix"/>
    <property type="match status" value="1"/>
</dbReference>
<keyword evidence="2" id="KW-0378">Hydrolase</keyword>
<dbReference type="AlphaFoldDB" id="R7Z5B7"/>
<keyword evidence="5" id="KW-1185">Reference proteome</keyword>
<sequence length="166" mass="18994">MSKVFGTKKDVAYTERLAVRIIMKNDMTEIVIILVKNGNYYKLPGGGIEAGEDHRIAGEREAMEETGCKVMMDEACMATTEEWRNDLHQNSFDNLHQISYCYRAHLVKDTGVTQLTKDEIADGLQHKWISVKSAIEKMKTCEPTTELGGYIKERDLYFVEMYAKDL</sequence>
<dbReference type="PANTHER" id="PTHR43046:SF14">
    <property type="entry name" value="MUTT_NUDIX FAMILY PROTEIN"/>
    <property type="match status" value="1"/>
</dbReference>
<feature type="domain" description="Nudix hydrolase" evidence="3">
    <location>
        <begin position="14"/>
        <end position="155"/>
    </location>
</feature>
<evidence type="ECO:0000256" key="2">
    <source>
        <dbReference type="ARBA" id="ARBA00022801"/>
    </source>
</evidence>
<dbReference type="Proteomes" id="UP000016924">
    <property type="component" value="Unassembled WGS sequence"/>
</dbReference>
<dbReference type="Gene3D" id="3.90.79.10">
    <property type="entry name" value="Nucleoside Triphosphate Pyrophosphohydrolase"/>
    <property type="match status" value="1"/>
</dbReference>
<dbReference type="InterPro" id="IPR015797">
    <property type="entry name" value="NUDIX_hydrolase-like_dom_sf"/>
</dbReference>
<reference evidence="5" key="1">
    <citation type="submission" date="2012-06" db="EMBL/GenBank/DDBJ databases">
        <title>The genome sequence of Coniosporium apollinis CBS 100218.</title>
        <authorList>
            <consortium name="The Broad Institute Genome Sequencing Platform"/>
            <person name="Cuomo C."/>
            <person name="Gorbushina A."/>
            <person name="Noack S."/>
            <person name="Walker B."/>
            <person name="Young S.K."/>
            <person name="Zeng Q."/>
            <person name="Gargeya S."/>
            <person name="Fitzgerald M."/>
            <person name="Haas B."/>
            <person name="Abouelleil A."/>
            <person name="Alvarado L."/>
            <person name="Arachchi H.M."/>
            <person name="Berlin A.M."/>
            <person name="Chapman S.B."/>
            <person name="Goldberg J."/>
            <person name="Griggs A."/>
            <person name="Gujja S."/>
            <person name="Hansen M."/>
            <person name="Howarth C."/>
            <person name="Imamovic A."/>
            <person name="Larimer J."/>
            <person name="McCowan C."/>
            <person name="Montmayeur A."/>
            <person name="Murphy C."/>
            <person name="Neiman D."/>
            <person name="Pearson M."/>
            <person name="Priest M."/>
            <person name="Roberts A."/>
            <person name="Saif S."/>
            <person name="Shea T."/>
            <person name="Sisk P."/>
            <person name="Sykes S."/>
            <person name="Wortman J."/>
            <person name="Nusbaum C."/>
            <person name="Birren B."/>
        </authorList>
    </citation>
    <scope>NUCLEOTIDE SEQUENCE [LARGE SCALE GENOMIC DNA]</scope>
    <source>
        <strain evidence="5">CBS 100218</strain>
    </source>
</reference>
<dbReference type="PANTHER" id="PTHR43046">
    <property type="entry name" value="GDP-MANNOSE MANNOSYL HYDROLASE"/>
    <property type="match status" value="1"/>
</dbReference>
<evidence type="ECO:0000259" key="3">
    <source>
        <dbReference type="PROSITE" id="PS51462"/>
    </source>
</evidence>
<dbReference type="OrthoDB" id="2011998at2759"/>
<dbReference type="Pfam" id="PF00293">
    <property type="entry name" value="NUDIX"/>
    <property type="match status" value="1"/>
</dbReference>
<organism evidence="4 5">
    <name type="scientific">Coniosporium apollinis (strain CBS 100218)</name>
    <name type="common">Rock-inhabiting black yeast</name>
    <dbReference type="NCBI Taxonomy" id="1168221"/>
    <lineage>
        <taxon>Eukaryota</taxon>
        <taxon>Fungi</taxon>
        <taxon>Dikarya</taxon>
        <taxon>Ascomycota</taxon>
        <taxon>Pezizomycotina</taxon>
        <taxon>Dothideomycetes</taxon>
        <taxon>Dothideomycetes incertae sedis</taxon>
        <taxon>Coniosporium</taxon>
    </lineage>
</organism>
<evidence type="ECO:0000256" key="1">
    <source>
        <dbReference type="ARBA" id="ARBA00001946"/>
    </source>
</evidence>
<evidence type="ECO:0000313" key="5">
    <source>
        <dbReference type="Proteomes" id="UP000016924"/>
    </source>
</evidence>